<evidence type="ECO:0000259" key="4">
    <source>
        <dbReference type="PROSITE" id="PS51675"/>
    </source>
</evidence>
<dbReference type="GO" id="GO:0008168">
    <property type="term" value="F:methyltransferase activity"/>
    <property type="evidence" value="ECO:0007669"/>
    <property type="project" value="UniProtKB-KW"/>
</dbReference>
<feature type="domain" description="SAM-dependent MTase TRM10-type" evidence="4">
    <location>
        <begin position="117"/>
        <end position="348"/>
    </location>
</feature>
<proteinExistence type="predicted"/>
<dbReference type="InterPro" id="IPR028564">
    <property type="entry name" value="MT_TRM10-typ"/>
</dbReference>
<keyword evidence="6" id="KW-1185">Reference proteome</keyword>
<keyword evidence="2" id="KW-0808">Transferase</keyword>
<sequence length="408" mass="48068">MYARVRRPGQKAHFVQVASEIELLKDVYGMDTLKSLNITDNTWQILMEMSWEERYTYLLDCVKFRRKSEEKPAENEELISSRNQERLEAGEMVYARGFHSILDIYGSDFRQRIDNFYGRNVMKQGDDLKHFIVDCRFLREFSVKTQAFFTNQMQALHDANWTSDLPFSISFANYQADQQLSSIAKRFILAGFHSTNHIFLLFPPIFIFPRNLLFQYGPPSKASSSFRRHPFAPLITSRRIDAVERKENLLYISPRATQYLPDTVPENIRGVVVCLSQDAHPSTSSLSASINDKVPAYRVPFKRVISSDKFRENIVRLAQMPQIFRPYFQGVQIDDCIRQFVRNRVTNQYILVDLFRLHLIRHENKQNTGRRTRKMRRKMRCFDRQCITSTTVRMGRESSQWRGRGARR</sequence>
<evidence type="ECO:0000256" key="2">
    <source>
        <dbReference type="ARBA" id="ARBA00022679"/>
    </source>
</evidence>
<dbReference type="OrthoDB" id="5809081at2759"/>
<keyword evidence="1" id="KW-0489">Methyltransferase</keyword>
<dbReference type="EMBL" id="GL379797">
    <property type="protein sequence ID" value="EGT32310.1"/>
    <property type="molecule type" value="Genomic_DNA"/>
</dbReference>
<dbReference type="AlphaFoldDB" id="G0MJG6"/>
<protein>
    <recommendedName>
        <fullName evidence="4">SAM-dependent MTase TRM10-type domain-containing protein</fullName>
    </recommendedName>
</protein>
<dbReference type="InParanoid" id="G0MJG6"/>
<dbReference type="Gene3D" id="3.40.1280.30">
    <property type="match status" value="1"/>
</dbReference>
<evidence type="ECO:0000313" key="5">
    <source>
        <dbReference type="EMBL" id="EGT32310.1"/>
    </source>
</evidence>
<reference evidence="6" key="1">
    <citation type="submission" date="2011-07" db="EMBL/GenBank/DDBJ databases">
        <authorList>
            <consortium name="Caenorhabditis brenneri Sequencing and Analysis Consortium"/>
            <person name="Wilson R.K."/>
        </authorList>
    </citation>
    <scope>NUCLEOTIDE SEQUENCE [LARGE SCALE GENOMIC DNA]</scope>
    <source>
        <strain evidence="6">PB2801</strain>
    </source>
</reference>
<keyword evidence="3" id="KW-0949">S-adenosyl-L-methionine</keyword>
<dbReference type="eggNOG" id="KOG2967">
    <property type="taxonomic scope" value="Eukaryota"/>
</dbReference>
<dbReference type="GO" id="GO:0032259">
    <property type="term" value="P:methylation"/>
    <property type="evidence" value="ECO:0007669"/>
    <property type="project" value="UniProtKB-KW"/>
</dbReference>
<dbReference type="Proteomes" id="UP000008068">
    <property type="component" value="Unassembled WGS sequence"/>
</dbReference>
<evidence type="ECO:0000256" key="1">
    <source>
        <dbReference type="ARBA" id="ARBA00022603"/>
    </source>
</evidence>
<name>G0MJG6_CAEBE</name>
<dbReference type="InterPro" id="IPR038459">
    <property type="entry name" value="MT_TRM10-typ_sf"/>
</dbReference>
<dbReference type="FunCoup" id="G0MJG6">
    <property type="interactions" value="61"/>
</dbReference>
<evidence type="ECO:0000313" key="6">
    <source>
        <dbReference type="Proteomes" id="UP000008068"/>
    </source>
</evidence>
<accession>G0MJG6</accession>
<dbReference type="PROSITE" id="PS51675">
    <property type="entry name" value="SAM_MT_TRM10"/>
    <property type="match status" value="1"/>
</dbReference>
<organism evidence="6">
    <name type="scientific">Caenorhabditis brenneri</name>
    <name type="common">Nematode worm</name>
    <dbReference type="NCBI Taxonomy" id="135651"/>
    <lineage>
        <taxon>Eukaryota</taxon>
        <taxon>Metazoa</taxon>
        <taxon>Ecdysozoa</taxon>
        <taxon>Nematoda</taxon>
        <taxon>Chromadorea</taxon>
        <taxon>Rhabditida</taxon>
        <taxon>Rhabditina</taxon>
        <taxon>Rhabditomorpha</taxon>
        <taxon>Rhabditoidea</taxon>
        <taxon>Rhabditidae</taxon>
        <taxon>Peloderinae</taxon>
        <taxon>Caenorhabditis</taxon>
    </lineage>
</organism>
<dbReference type="OMA" id="YKAFVLC"/>
<dbReference type="STRING" id="135651.G0MJG6"/>
<evidence type="ECO:0000256" key="3">
    <source>
        <dbReference type="ARBA" id="ARBA00022691"/>
    </source>
</evidence>
<dbReference type="HOGENOM" id="CLU_802219_0_0_1"/>
<gene>
    <name evidence="5" type="ORF">CAEBREN_17128</name>
</gene>